<dbReference type="Proteomes" id="UP000318313">
    <property type="component" value="Chromosome"/>
</dbReference>
<reference evidence="1 2" key="1">
    <citation type="submission" date="2019-03" db="EMBL/GenBank/DDBJ databases">
        <title>Deep-cultivation of Planctomycetes and their phenomic and genomic characterization uncovers novel biology.</title>
        <authorList>
            <person name="Wiegand S."/>
            <person name="Jogler M."/>
            <person name="Boedeker C."/>
            <person name="Pinto D."/>
            <person name="Vollmers J."/>
            <person name="Rivas-Marin E."/>
            <person name="Kohn T."/>
            <person name="Peeters S.H."/>
            <person name="Heuer A."/>
            <person name="Rast P."/>
            <person name="Oberbeckmann S."/>
            <person name="Bunk B."/>
            <person name="Jeske O."/>
            <person name="Meyerdierks A."/>
            <person name="Storesund J.E."/>
            <person name="Kallscheuer N."/>
            <person name="Luecker S."/>
            <person name="Lage O.M."/>
            <person name="Pohl T."/>
            <person name="Merkel B.J."/>
            <person name="Hornburger P."/>
            <person name="Mueller R.-W."/>
            <person name="Bruemmer F."/>
            <person name="Labrenz M."/>
            <person name="Spormann A.M."/>
            <person name="Op den Camp H."/>
            <person name="Overmann J."/>
            <person name="Amann R."/>
            <person name="Jetten M.S.M."/>
            <person name="Mascher T."/>
            <person name="Medema M.H."/>
            <person name="Devos D.P."/>
            <person name="Kaster A.-K."/>
            <person name="Ovreas L."/>
            <person name="Rohde M."/>
            <person name="Galperin M.Y."/>
            <person name="Jogler C."/>
        </authorList>
    </citation>
    <scope>NUCLEOTIDE SEQUENCE [LARGE SCALE GENOMIC DNA]</scope>
    <source>
        <strain evidence="1 2">Enr17</strain>
    </source>
</reference>
<evidence type="ECO:0000313" key="1">
    <source>
        <dbReference type="EMBL" id="QDV48032.1"/>
    </source>
</evidence>
<proteinExistence type="predicted"/>
<keyword evidence="2" id="KW-1185">Reference proteome</keyword>
<name>A0A518I4K6_9PLAN</name>
<sequence>MGSLVRFSLVVVGYFALLPAGQYFCSDSVDLSEMSHIRGGACSHNYQTTALGGTTYCGCSSDTVRVRDLQGTAEVSMVRCGNNNSCKYPTNFPGGGCGGG</sequence>
<dbReference type="EMBL" id="CP037452">
    <property type="protein sequence ID" value="QDV48032.1"/>
    <property type="molecule type" value="Genomic_DNA"/>
</dbReference>
<organism evidence="1 2">
    <name type="scientific">Gimesia fumaroli</name>
    <dbReference type="NCBI Taxonomy" id="2527976"/>
    <lineage>
        <taxon>Bacteria</taxon>
        <taxon>Pseudomonadati</taxon>
        <taxon>Planctomycetota</taxon>
        <taxon>Planctomycetia</taxon>
        <taxon>Planctomycetales</taxon>
        <taxon>Planctomycetaceae</taxon>
        <taxon>Gimesia</taxon>
    </lineage>
</organism>
<accession>A0A518I4K6</accession>
<gene>
    <name evidence="1" type="ORF">Enr17x_00410</name>
</gene>
<protein>
    <submittedName>
        <fullName evidence="1">Uncharacterized protein</fullName>
    </submittedName>
</protein>
<dbReference type="KEGG" id="gfm:Enr17x_00410"/>
<evidence type="ECO:0000313" key="2">
    <source>
        <dbReference type="Proteomes" id="UP000318313"/>
    </source>
</evidence>
<dbReference type="AlphaFoldDB" id="A0A518I4K6"/>